<comment type="caution">
    <text evidence="9">The sequence shown here is derived from an EMBL/GenBank/DDBJ whole genome shotgun (WGS) entry which is preliminary data.</text>
</comment>
<evidence type="ECO:0000256" key="4">
    <source>
        <dbReference type="ARBA" id="ARBA00022989"/>
    </source>
</evidence>
<dbReference type="PANTHER" id="PTHR21143:SF133">
    <property type="entry name" value="GUSTATORY AND PHEROMONE RECEPTOR 32A-RELATED"/>
    <property type="match status" value="1"/>
</dbReference>
<evidence type="ECO:0000256" key="2">
    <source>
        <dbReference type="ARBA" id="ARBA00022475"/>
    </source>
</evidence>
<feature type="transmembrane region" description="Helical" evidence="8">
    <location>
        <begin position="44"/>
        <end position="62"/>
    </location>
</feature>
<evidence type="ECO:0000256" key="8">
    <source>
        <dbReference type="SAM" id="Phobius"/>
    </source>
</evidence>
<dbReference type="InterPro" id="IPR013604">
    <property type="entry name" value="7TM_chemorcpt"/>
</dbReference>
<keyword evidence="3 8" id="KW-0812">Transmembrane</keyword>
<evidence type="ECO:0000256" key="3">
    <source>
        <dbReference type="ARBA" id="ARBA00022692"/>
    </source>
</evidence>
<keyword evidence="4 8" id="KW-1133">Transmembrane helix</keyword>
<dbReference type="AlphaFoldDB" id="A0A8J2JN28"/>
<protein>
    <recommendedName>
        <fullName evidence="11">Gustatory receptor</fullName>
    </recommendedName>
</protein>
<dbReference type="GO" id="GO:0007165">
    <property type="term" value="P:signal transduction"/>
    <property type="evidence" value="ECO:0007669"/>
    <property type="project" value="UniProtKB-KW"/>
</dbReference>
<dbReference type="GO" id="GO:0050909">
    <property type="term" value="P:sensory perception of taste"/>
    <property type="evidence" value="ECO:0007669"/>
    <property type="project" value="InterPro"/>
</dbReference>
<feature type="transmembrane region" description="Helical" evidence="8">
    <location>
        <begin position="206"/>
        <end position="226"/>
    </location>
</feature>
<evidence type="ECO:0008006" key="11">
    <source>
        <dbReference type="Google" id="ProtNLM"/>
    </source>
</evidence>
<dbReference type="GO" id="GO:0005886">
    <property type="term" value="C:plasma membrane"/>
    <property type="evidence" value="ECO:0007669"/>
    <property type="project" value="UniProtKB-SubCell"/>
</dbReference>
<feature type="transmembrane region" description="Helical" evidence="8">
    <location>
        <begin position="339"/>
        <end position="363"/>
    </location>
</feature>
<dbReference type="GO" id="GO:0030425">
    <property type="term" value="C:dendrite"/>
    <property type="evidence" value="ECO:0007669"/>
    <property type="project" value="TreeGrafter"/>
</dbReference>
<name>A0A8J2JN28_9HEXA</name>
<gene>
    <name evidence="9" type="ORF">AFUS01_LOCUS1357</name>
</gene>
<accession>A0A8J2JN28</accession>
<proteinExistence type="predicted"/>
<evidence type="ECO:0000256" key="5">
    <source>
        <dbReference type="ARBA" id="ARBA00023136"/>
    </source>
</evidence>
<keyword evidence="6" id="KW-0675">Receptor</keyword>
<evidence type="ECO:0000256" key="7">
    <source>
        <dbReference type="ARBA" id="ARBA00023224"/>
    </source>
</evidence>
<feature type="transmembrane region" description="Helical" evidence="8">
    <location>
        <begin position="68"/>
        <end position="90"/>
    </location>
</feature>
<evidence type="ECO:0000313" key="10">
    <source>
        <dbReference type="Proteomes" id="UP000708208"/>
    </source>
</evidence>
<dbReference type="GO" id="GO:0030424">
    <property type="term" value="C:axon"/>
    <property type="evidence" value="ECO:0007669"/>
    <property type="project" value="TreeGrafter"/>
</dbReference>
<evidence type="ECO:0000256" key="1">
    <source>
        <dbReference type="ARBA" id="ARBA00004651"/>
    </source>
</evidence>
<dbReference type="EMBL" id="CAJVCH010007522">
    <property type="protein sequence ID" value="CAG7660955.1"/>
    <property type="molecule type" value="Genomic_DNA"/>
</dbReference>
<keyword evidence="10" id="KW-1185">Reference proteome</keyword>
<dbReference type="Proteomes" id="UP000708208">
    <property type="component" value="Unassembled WGS sequence"/>
</dbReference>
<dbReference type="GO" id="GO:0008049">
    <property type="term" value="P:male courtship behavior"/>
    <property type="evidence" value="ECO:0007669"/>
    <property type="project" value="TreeGrafter"/>
</dbReference>
<comment type="subcellular location">
    <subcellularLocation>
        <location evidence="1">Cell membrane</location>
        <topology evidence="1">Multi-pass membrane protein</topology>
    </subcellularLocation>
</comment>
<feature type="transmembrane region" description="Helical" evidence="8">
    <location>
        <begin position="233"/>
        <end position="254"/>
    </location>
</feature>
<organism evidence="9 10">
    <name type="scientific">Allacma fusca</name>
    <dbReference type="NCBI Taxonomy" id="39272"/>
    <lineage>
        <taxon>Eukaryota</taxon>
        <taxon>Metazoa</taxon>
        <taxon>Ecdysozoa</taxon>
        <taxon>Arthropoda</taxon>
        <taxon>Hexapoda</taxon>
        <taxon>Collembola</taxon>
        <taxon>Symphypleona</taxon>
        <taxon>Sminthuridae</taxon>
        <taxon>Allacma</taxon>
    </lineage>
</organism>
<dbReference type="GO" id="GO:0043025">
    <property type="term" value="C:neuronal cell body"/>
    <property type="evidence" value="ECO:0007669"/>
    <property type="project" value="TreeGrafter"/>
</dbReference>
<dbReference type="Pfam" id="PF08395">
    <property type="entry name" value="7tm_7"/>
    <property type="match status" value="1"/>
</dbReference>
<keyword evidence="2" id="KW-1003">Cell membrane</keyword>
<dbReference type="PANTHER" id="PTHR21143">
    <property type="entry name" value="INVERTEBRATE GUSTATORY RECEPTOR"/>
    <property type="match status" value="1"/>
</dbReference>
<evidence type="ECO:0000256" key="6">
    <source>
        <dbReference type="ARBA" id="ARBA00023170"/>
    </source>
</evidence>
<evidence type="ECO:0000313" key="9">
    <source>
        <dbReference type="EMBL" id="CAG7660955.1"/>
    </source>
</evidence>
<reference evidence="9" key="1">
    <citation type="submission" date="2021-06" db="EMBL/GenBank/DDBJ databases">
        <authorList>
            <person name="Hodson N. C."/>
            <person name="Mongue J. A."/>
            <person name="Jaron S. K."/>
        </authorList>
    </citation>
    <scope>NUCLEOTIDE SEQUENCE</scope>
</reference>
<dbReference type="GO" id="GO:0007635">
    <property type="term" value="P:chemosensory behavior"/>
    <property type="evidence" value="ECO:0007669"/>
    <property type="project" value="TreeGrafter"/>
</dbReference>
<sequence length="481" mass="54484">MIGKVLRKNYPAKIRKIVEKSCLEVVIENDGSCSEAKEILTSHGFHLTFLNVIFGLLPITIHRSDVTYALFSLSSFYVWMFVLAVCYISFRLSSIVSKLYYEELTTTPSTADALINLAQKGHIIGFIFLTLRGRFIARKYPQLWHKLSVTFQNSVISLRGKEYKPVRLLGAFSRRCVLFYLLVLIANESELWNDVDALTRTYEKSYGSHGVSILEQILFLGGFILWDLTVMSHVLVSMLLLYFIFALDICLKSVNNRFKVVLQSIKDAQTTTQLNSVNSGAICQVPKQSSVPMIPISGPRDQRESLQTNLSDEELLKSLNHIKNCYHQVEEVLEDLSSLMGVSIVIEVFILVANAISNIYLLLLRNSFILDGSGEHLTDYVTSTIEPLMELICHTSFFYWLTIVVTSLKTELGKFKQDIEFTSVTLNAGEYFAVNKAFMSSIFHSVLTFVVVLVQFKTSAQPNEDEDSETKTTELVENKNM</sequence>
<keyword evidence="5 8" id="KW-0472">Membrane</keyword>
<keyword evidence="7" id="KW-0807">Transducer</keyword>